<proteinExistence type="predicted"/>
<keyword evidence="2" id="KW-1133">Transmembrane helix</keyword>
<dbReference type="OrthoDB" id="3328426at2"/>
<comment type="caution">
    <text evidence="3">The sequence shown here is derived from an EMBL/GenBank/DDBJ whole genome shotgun (WGS) entry which is preliminary data.</text>
</comment>
<feature type="compositionally biased region" description="Basic and acidic residues" evidence="1">
    <location>
        <begin position="33"/>
        <end position="42"/>
    </location>
</feature>
<evidence type="ECO:0000313" key="4">
    <source>
        <dbReference type="Proteomes" id="UP000272400"/>
    </source>
</evidence>
<dbReference type="RefSeq" id="WP_123669544.1">
    <property type="nucleotide sequence ID" value="NZ_RJKE01000001.1"/>
</dbReference>
<gene>
    <name evidence="3" type="ORF">EDD29_8344</name>
</gene>
<protein>
    <submittedName>
        <fullName evidence="3">Uncharacterized protein</fullName>
    </submittedName>
</protein>
<evidence type="ECO:0000313" key="3">
    <source>
        <dbReference type="EMBL" id="ROO90612.1"/>
    </source>
</evidence>
<keyword evidence="4" id="KW-1185">Reference proteome</keyword>
<evidence type="ECO:0000256" key="2">
    <source>
        <dbReference type="SAM" id="Phobius"/>
    </source>
</evidence>
<dbReference type="EMBL" id="RJKE01000001">
    <property type="protein sequence ID" value="ROO90612.1"/>
    <property type="molecule type" value="Genomic_DNA"/>
</dbReference>
<name>A0A3N1DAQ6_9ACTN</name>
<keyword evidence="2" id="KW-0472">Membrane</keyword>
<dbReference type="AlphaFoldDB" id="A0A3N1DAQ6"/>
<keyword evidence="2" id="KW-0812">Transmembrane</keyword>
<feature type="region of interest" description="Disordered" evidence="1">
    <location>
        <begin position="1"/>
        <end position="85"/>
    </location>
</feature>
<reference evidence="3 4" key="1">
    <citation type="submission" date="2018-11" db="EMBL/GenBank/DDBJ databases">
        <title>Sequencing the genomes of 1000 actinobacteria strains.</title>
        <authorList>
            <person name="Klenk H.-P."/>
        </authorList>
    </citation>
    <scope>NUCLEOTIDE SEQUENCE [LARGE SCALE GENOMIC DNA]</scope>
    <source>
        <strain evidence="3 4">DSM 44254</strain>
    </source>
</reference>
<organism evidence="3 4">
    <name type="scientific">Actinocorallia herbida</name>
    <dbReference type="NCBI Taxonomy" id="58109"/>
    <lineage>
        <taxon>Bacteria</taxon>
        <taxon>Bacillati</taxon>
        <taxon>Actinomycetota</taxon>
        <taxon>Actinomycetes</taxon>
        <taxon>Streptosporangiales</taxon>
        <taxon>Thermomonosporaceae</taxon>
        <taxon>Actinocorallia</taxon>
    </lineage>
</organism>
<evidence type="ECO:0000256" key="1">
    <source>
        <dbReference type="SAM" id="MobiDB-lite"/>
    </source>
</evidence>
<sequence>MTDVPGPPFDPREGPGPADATRFDLGGGTQDPTRTRLDRSDDTSLDPTVTRREYGHGGTRPAGGDTTRPPASARPAGYPWPGVTPPGDDAVRVRLGSGPTGPQPMWSPDSVPARHRRRNSRTAPFLSVILSLAVIGALLAWLALRGGEEVVPLAVKDVRVEAPGGQQRCDTAKQARTVDLTAIVTLNGAPGVLSYRWVQSDGTPGAFQKATIMDGQTAFEAPLHWTVSGEGRKELTATFELKSPKRTKSSATFEYVCRP</sequence>
<feature type="transmembrane region" description="Helical" evidence="2">
    <location>
        <begin position="123"/>
        <end position="144"/>
    </location>
</feature>
<accession>A0A3N1DAQ6</accession>
<dbReference type="Proteomes" id="UP000272400">
    <property type="component" value="Unassembled WGS sequence"/>
</dbReference>